<dbReference type="Proteomes" id="UP001383192">
    <property type="component" value="Unassembled WGS sequence"/>
</dbReference>
<name>A0AAW0BE84_9AGAR</name>
<reference evidence="1 2" key="1">
    <citation type="submission" date="2024-01" db="EMBL/GenBank/DDBJ databases">
        <title>A draft genome for a cacao thread blight-causing isolate of Paramarasmius palmivorus.</title>
        <authorList>
            <person name="Baruah I.K."/>
            <person name="Bukari Y."/>
            <person name="Amoako-Attah I."/>
            <person name="Meinhardt L.W."/>
            <person name="Bailey B.A."/>
            <person name="Cohen S.P."/>
        </authorList>
    </citation>
    <scope>NUCLEOTIDE SEQUENCE [LARGE SCALE GENOMIC DNA]</scope>
    <source>
        <strain evidence="1 2">GH-12</strain>
    </source>
</reference>
<evidence type="ECO:0000313" key="1">
    <source>
        <dbReference type="EMBL" id="KAK7024453.1"/>
    </source>
</evidence>
<protein>
    <submittedName>
        <fullName evidence="1">Uncharacterized protein</fullName>
    </submittedName>
</protein>
<comment type="caution">
    <text evidence="1">The sequence shown here is derived from an EMBL/GenBank/DDBJ whole genome shotgun (WGS) entry which is preliminary data.</text>
</comment>
<sequence length="280" mass="31912">MGLFFANAKTRMSLEREMLNPFARQWQHYVFAPFTSLVAPLRQSQALLLGLRITNFYFDSDDFETKYIIPVITFAKQYIFSSCQIRYELGSSEDCDIAQVIIWTSEDDWVSQKALMGLLLVPPGTVCWSDFLFDFEGGRSNTFQCPKNFALLQKARSMWNGGSVKYVVMSDEHSACIFYKFSHRSGRSIFIGFDHMKLSKKMSLRCVIGAVLNTVAPQSYRPEAVESSYEGALNNTFNAADSPIAVNSHPAQFSDFDMFTMQRHLPDALAFLDWHLWGLA</sequence>
<dbReference type="EMBL" id="JAYKXP010000124">
    <property type="protein sequence ID" value="KAK7024453.1"/>
    <property type="molecule type" value="Genomic_DNA"/>
</dbReference>
<organism evidence="1 2">
    <name type="scientific">Paramarasmius palmivorus</name>
    <dbReference type="NCBI Taxonomy" id="297713"/>
    <lineage>
        <taxon>Eukaryota</taxon>
        <taxon>Fungi</taxon>
        <taxon>Dikarya</taxon>
        <taxon>Basidiomycota</taxon>
        <taxon>Agaricomycotina</taxon>
        <taxon>Agaricomycetes</taxon>
        <taxon>Agaricomycetidae</taxon>
        <taxon>Agaricales</taxon>
        <taxon>Marasmiineae</taxon>
        <taxon>Marasmiaceae</taxon>
        <taxon>Paramarasmius</taxon>
    </lineage>
</organism>
<evidence type="ECO:0000313" key="2">
    <source>
        <dbReference type="Proteomes" id="UP001383192"/>
    </source>
</evidence>
<dbReference type="AlphaFoldDB" id="A0AAW0BE84"/>
<keyword evidence="2" id="KW-1185">Reference proteome</keyword>
<accession>A0AAW0BE84</accession>
<proteinExistence type="predicted"/>
<gene>
    <name evidence="1" type="ORF">VNI00_016304</name>
</gene>